<dbReference type="RefSeq" id="WP_408624291.1">
    <property type="nucleotide sequence ID" value="NZ_JBEQCT010000006.1"/>
</dbReference>
<dbReference type="EC" id="2.3.1.-" evidence="2"/>
<feature type="domain" description="N-acetyltransferase" evidence="1">
    <location>
        <begin position="6"/>
        <end position="157"/>
    </location>
</feature>
<dbReference type="CDD" id="cd04301">
    <property type="entry name" value="NAT_SF"/>
    <property type="match status" value="1"/>
</dbReference>
<dbReference type="Proteomes" id="UP001629953">
    <property type="component" value="Unassembled WGS sequence"/>
</dbReference>
<evidence type="ECO:0000259" key="1">
    <source>
        <dbReference type="PROSITE" id="PS51186"/>
    </source>
</evidence>
<dbReference type="PROSITE" id="PS51186">
    <property type="entry name" value="GNAT"/>
    <property type="match status" value="1"/>
</dbReference>
<evidence type="ECO:0000313" key="2">
    <source>
        <dbReference type="EMBL" id="MFM2486029.1"/>
    </source>
</evidence>
<dbReference type="Gene3D" id="3.40.630.30">
    <property type="match status" value="1"/>
</dbReference>
<dbReference type="GO" id="GO:0016746">
    <property type="term" value="F:acyltransferase activity"/>
    <property type="evidence" value="ECO:0007669"/>
    <property type="project" value="UniProtKB-KW"/>
</dbReference>
<keyword evidence="2" id="KW-0012">Acyltransferase</keyword>
<dbReference type="InterPro" id="IPR000182">
    <property type="entry name" value="GNAT_dom"/>
</dbReference>
<reference evidence="2 3" key="1">
    <citation type="journal article" date="2013" name="Int. J. Syst. Evol. Microbiol.">
        <title>Celerinatantimonas yamalensis sp. nov., a cold-adapted diazotrophic bacterium from a cold permafrost brine.</title>
        <authorList>
            <person name="Shcherbakova V."/>
            <person name="Chuvilskaya N."/>
            <person name="Rivkina E."/>
            <person name="Demidov N."/>
            <person name="Uchaeva V."/>
            <person name="Suetin S."/>
            <person name="Suzina N."/>
            <person name="Gilichinsky D."/>
        </authorList>
    </citation>
    <scope>NUCLEOTIDE SEQUENCE [LARGE SCALE GENOMIC DNA]</scope>
    <source>
        <strain evidence="2 3">C7</strain>
    </source>
</reference>
<proteinExistence type="predicted"/>
<dbReference type="Pfam" id="PF00583">
    <property type="entry name" value="Acetyltransf_1"/>
    <property type="match status" value="1"/>
</dbReference>
<dbReference type="SUPFAM" id="SSF55729">
    <property type="entry name" value="Acyl-CoA N-acyltransferases (Nat)"/>
    <property type="match status" value="1"/>
</dbReference>
<dbReference type="EMBL" id="JBEQCT010000006">
    <property type="protein sequence ID" value="MFM2486029.1"/>
    <property type="molecule type" value="Genomic_DNA"/>
</dbReference>
<protein>
    <submittedName>
        <fullName evidence="2">N-acetyltransferase</fullName>
        <ecNumber evidence="2">2.3.1.-</ecNumber>
    </submittedName>
</protein>
<keyword evidence="2" id="KW-0808">Transferase</keyword>
<gene>
    <name evidence="2" type="ORF">ABUE30_13340</name>
</gene>
<organism evidence="2 3">
    <name type="scientific">Celerinatantimonas yamalensis</name>
    <dbReference type="NCBI Taxonomy" id="559956"/>
    <lineage>
        <taxon>Bacteria</taxon>
        <taxon>Pseudomonadati</taxon>
        <taxon>Pseudomonadota</taxon>
        <taxon>Gammaproteobacteria</taxon>
        <taxon>Celerinatantimonadaceae</taxon>
        <taxon>Celerinatantimonas</taxon>
    </lineage>
</organism>
<accession>A0ABW9G9E4</accession>
<dbReference type="InterPro" id="IPR016181">
    <property type="entry name" value="Acyl_CoA_acyltransferase"/>
</dbReference>
<evidence type="ECO:0000313" key="3">
    <source>
        <dbReference type="Proteomes" id="UP001629953"/>
    </source>
</evidence>
<keyword evidence="3" id="KW-1185">Reference proteome</keyword>
<comment type="caution">
    <text evidence="2">The sequence shown here is derived from an EMBL/GenBank/DDBJ whole genome shotgun (WGS) entry which is preliminary data.</text>
</comment>
<name>A0ABW9G9E4_9GAMM</name>
<sequence>MSSLSPTFRIARVHDEDAIRKIYIQVFERPQEAQFVEAIRHLDCDRLSLVAEIDGQVSAHLLASPVYLDNHADLKLMILEPMAVIPKCQGYGVGSAMVNVALEQLRQRKYDATIVIGLADYYPRFGFRILEPFGWQWPFAVDAQVVQVAPLRAKPLPITHDTLRFSEPFNRLFTPRD</sequence>